<name>A0ABN9SCL7_9DINO</name>
<dbReference type="EMBL" id="CAUYUJ010010569">
    <property type="protein sequence ID" value="CAK0829732.1"/>
    <property type="molecule type" value="Genomic_DNA"/>
</dbReference>
<keyword evidence="2" id="KW-1185">Reference proteome</keyword>
<feature type="non-terminal residue" evidence="1">
    <location>
        <position position="185"/>
    </location>
</feature>
<gene>
    <name evidence="1" type="ORF">PCOR1329_LOCUS28573</name>
</gene>
<dbReference type="Proteomes" id="UP001189429">
    <property type="component" value="Unassembled WGS sequence"/>
</dbReference>
<evidence type="ECO:0000313" key="1">
    <source>
        <dbReference type="EMBL" id="CAK0829732.1"/>
    </source>
</evidence>
<sequence length="185" mass="20398">MAQLSDIQTLLDNGFGKLRKDLKVDILKEMGQLIDAKFDVRLKQEQDELMGEIWKLQERTAALEARADSGGVGTKRALSEGPGYRAARTDFSDNGFLVFKGLPFLMWSRALVRHAETVFHPLSPNSPLPQIRAASNTTHVRLIFNDSASAKTVFIDIGGMGQLITICTVQEDGVSTRAHDNGLDK</sequence>
<comment type="caution">
    <text evidence="1">The sequence shown here is derived from an EMBL/GenBank/DDBJ whole genome shotgun (WGS) entry which is preliminary data.</text>
</comment>
<evidence type="ECO:0000313" key="2">
    <source>
        <dbReference type="Proteomes" id="UP001189429"/>
    </source>
</evidence>
<accession>A0ABN9SCL7</accession>
<reference evidence="1" key="1">
    <citation type="submission" date="2023-10" db="EMBL/GenBank/DDBJ databases">
        <authorList>
            <person name="Chen Y."/>
            <person name="Shah S."/>
            <person name="Dougan E. K."/>
            <person name="Thang M."/>
            <person name="Chan C."/>
        </authorList>
    </citation>
    <scope>NUCLEOTIDE SEQUENCE [LARGE SCALE GENOMIC DNA]</scope>
</reference>
<protein>
    <submittedName>
        <fullName evidence="1">Uncharacterized protein</fullName>
    </submittedName>
</protein>
<proteinExistence type="predicted"/>
<organism evidence="1 2">
    <name type="scientific">Prorocentrum cordatum</name>
    <dbReference type="NCBI Taxonomy" id="2364126"/>
    <lineage>
        <taxon>Eukaryota</taxon>
        <taxon>Sar</taxon>
        <taxon>Alveolata</taxon>
        <taxon>Dinophyceae</taxon>
        <taxon>Prorocentrales</taxon>
        <taxon>Prorocentraceae</taxon>
        <taxon>Prorocentrum</taxon>
    </lineage>
</organism>